<feature type="region of interest" description="Disordered" evidence="1">
    <location>
        <begin position="211"/>
        <end position="234"/>
    </location>
</feature>
<accession>A0ABP1BUM9</accession>
<dbReference type="Proteomes" id="UP001497522">
    <property type="component" value="Chromosome 7"/>
</dbReference>
<proteinExistence type="predicted"/>
<name>A0ABP1BUM9_9BRYO</name>
<gene>
    <name evidence="2" type="ORF">CSSPJE1EN2_LOCUS21539</name>
</gene>
<reference evidence="2" key="1">
    <citation type="submission" date="2024-03" db="EMBL/GenBank/DDBJ databases">
        <authorList>
            <consortium name="ELIXIR-Norway"/>
            <consortium name="Elixir Norway"/>
        </authorList>
    </citation>
    <scope>NUCLEOTIDE SEQUENCE</scope>
</reference>
<evidence type="ECO:0000313" key="3">
    <source>
        <dbReference type="Proteomes" id="UP001497522"/>
    </source>
</evidence>
<sequence>MRKGRTTASRSHGQQITAAEIAGFSVSALRLIAALAAPKVNSFVVHSQRRSPSGFAGVPQVMSIVASSSMSPDASMAGCNGCLDGEPWRFDCGPNGISRQRIAFVVTGAEDHQQEIVRVGIECLSMDIKQLEVCESRLVLRAGGKRAGQFAMGGLLVYRPILLSYGDHSGTTGRCSTPHTTEKTIFSDKMIDEQAAEVAWRQFRNKEAGGNADNTLMLQSGRTEDRGNVTKPSLLGVASDQCNVD</sequence>
<organism evidence="2 3">
    <name type="scientific">Sphagnum jensenii</name>
    <dbReference type="NCBI Taxonomy" id="128206"/>
    <lineage>
        <taxon>Eukaryota</taxon>
        <taxon>Viridiplantae</taxon>
        <taxon>Streptophyta</taxon>
        <taxon>Embryophyta</taxon>
        <taxon>Bryophyta</taxon>
        <taxon>Sphagnophytina</taxon>
        <taxon>Sphagnopsida</taxon>
        <taxon>Sphagnales</taxon>
        <taxon>Sphagnaceae</taxon>
        <taxon>Sphagnum</taxon>
    </lineage>
</organism>
<evidence type="ECO:0000313" key="2">
    <source>
        <dbReference type="EMBL" id="CAK9880050.1"/>
    </source>
</evidence>
<protein>
    <submittedName>
        <fullName evidence="2">Uncharacterized protein</fullName>
    </submittedName>
</protein>
<keyword evidence="3" id="KW-1185">Reference proteome</keyword>
<evidence type="ECO:0000256" key="1">
    <source>
        <dbReference type="SAM" id="MobiDB-lite"/>
    </source>
</evidence>
<dbReference type="EMBL" id="OZ023708">
    <property type="protein sequence ID" value="CAK9880050.1"/>
    <property type="molecule type" value="Genomic_DNA"/>
</dbReference>
<feature type="compositionally biased region" description="Polar residues" evidence="1">
    <location>
        <begin position="212"/>
        <end position="221"/>
    </location>
</feature>